<feature type="transmembrane region" description="Helical" evidence="1">
    <location>
        <begin position="41"/>
        <end position="61"/>
    </location>
</feature>
<reference evidence="4" key="1">
    <citation type="journal article" date="2019" name="Int. J. Syst. Evol. Microbiol.">
        <title>The Global Catalogue of Microorganisms (GCM) 10K type strain sequencing project: providing services to taxonomists for standard genome sequencing and annotation.</title>
        <authorList>
            <consortium name="The Broad Institute Genomics Platform"/>
            <consortium name="The Broad Institute Genome Sequencing Center for Infectious Disease"/>
            <person name="Wu L."/>
            <person name="Ma J."/>
        </authorList>
    </citation>
    <scope>NUCLEOTIDE SEQUENCE [LARGE SCALE GENOMIC DNA]</scope>
    <source>
        <strain evidence="4">KCTC 62164</strain>
    </source>
</reference>
<protein>
    <submittedName>
        <fullName evidence="3">YqaA family protein</fullName>
    </submittedName>
</protein>
<sequence length="145" mass="16115">MSDLLIYLGLFWNAFLAATILPVFSELALAGLLAEDIGSPLLLFLFATAGNVAGSILNWWVGSRITIFQHKRWFPVRPNQLAKAEKYFARYGVWSLLLAWLPIIGDPITLVAGVLKTPFTIFLVLVAISKASRYAFIVAGFHFWG</sequence>
<evidence type="ECO:0000256" key="1">
    <source>
        <dbReference type="SAM" id="Phobius"/>
    </source>
</evidence>
<comment type="caution">
    <text evidence="3">The sequence shown here is derived from an EMBL/GenBank/DDBJ whole genome shotgun (WGS) entry which is preliminary data.</text>
</comment>
<keyword evidence="1" id="KW-0472">Membrane</keyword>
<keyword evidence="1" id="KW-1133">Transmembrane helix</keyword>
<evidence type="ECO:0000313" key="4">
    <source>
        <dbReference type="Proteomes" id="UP001595444"/>
    </source>
</evidence>
<dbReference type="PANTHER" id="PTHR42709">
    <property type="entry name" value="ALKALINE PHOSPHATASE LIKE PROTEIN"/>
    <property type="match status" value="1"/>
</dbReference>
<keyword evidence="4" id="KW-1185">Reference proteome</keyword>
<feature type="domain" description="VTT" evidence="2">
    <location>
        <begin position="27"/>
        <end position="138"/>
    </location>
</feature>
<dbReference type="Proteomes" id="UP001595444">
    <property type="component" value="Unassembled WGS sequence"/>
</dbReference>
<dbReference type="InterPro" id="IPR051311">
    <property type="entry name" value="DedA_domain"/>
</dbReference>
<feature type="transmembrane region" description="Helical" evidence="1">
    <location>
        <begin position="91"/>
        <end position="115"/>
    </location>
</feature>
<dbReference type="Pfam" id="PF09335">
    <property type="entry name" value="VTT_dom"/>
    <property type="match status" value="1"/>
</dbReference>
<evidence type="ECO:0000313" key="3">
    <source>
        <dbReference type="EMBL" id="MFC3053426.1"/>
    </source>
</evidence>
<name>A0ABV7D997_9PROT</name>
<proteinExistence type="predicted"/>
<keyword evidence="1" id="KW-0812">Transmembrane</keyword>
<feature type="transmembrane region" description="Helical" evidence="1">
    <location>
        <begin position="121"/>
        <end position="144"/>
    </location>
</feature>
<dbReference type="PANTHER" id="PTHR42709:SF4">
    <property type="entry name" value="INNER MEMBRANE PROTEIN YQAA"/>
    <property type="match status" value="1"/>
</dbReference>
<organism evidence="3 4">
    <name type="scientific">Kordiimonas pumila</name>
    <dbReference type="NCBI Taxonomy" id="2161677"/>
    <lineage>
        <taxon>Bacteria</taxon>
        <taxon>Pseudomonadati</taxon>
        <taxon>Pseudomonadota</taxon>
        <taxon>Alphaproteobacteria</taxon>
        <taxon>Kordiimonadales</taxon>
        <taxon>Kordiimonadaceae</taxon>
        <taxon>Kordiimonas</taxon>
    </lineage>
</organism>
<accession>A0ABV7D997</accession>
<dbReference type="RefSeq" id="WP_194215620.1">
    <property type="nucleotide sequence ID" value="NZ_CP061205.1"/>
</dbReference>
<gene>
    <name evidence="3" type="ORF">ACFOKA_16125</name>
</gene>
<dbReference type="InterPro" id="IPR032816">
    <property type="entry name" value="VTT_dom"/>
</dbReference>
<dbReference type="EMBL" id="JBHRSL010000027">
    <property type="protein sequence ID" value="MFC3053426.1"/>
    <property type="molecule type" value="Genomic_DNA"/>
</dbReference>
<evidence type="ECO:0000259" key="2">
    <source>
        <dbReference type="Pfam" id="PF09335"/>
    </source>
</evidence>